<dbReference type="EMBL" id="SLXD01000019">
    <property type="protein sequence ID" value="TCO97993.1"/>
    <property type="molecule type" value="Genomic_DNA"/>
</dbReference>
<feature type="transmembrane region" description="Helical" evidence="8">
    <location>
        <begin position="55"/>
        <end position="75"/>
    </location>
</feature>
<evidence type="ECO:0000256" key="8">
    <source>
        <dbReference type="SAM" id="Phobius"/>
    </source>
</evidence>
<comment type="caution">
    <text evidence="10">The sequence shown here is derived from an EMBL/GenBank/DDBJ whole genome shotgun (WGS) entry which is preliminary data.</text>
</comment>
<feature type="compositionally biased region" description="Low complexity" evidence="7">
    <location>
        <begin position="16"/>
        <end position="26"/>
    </location>
</feature>
<dbReference type="GO" id="GO:0005886">
    <property type="term" value="C:plasma membrane"/>
    <property type="evidence" value="ECO:0007669"/>
    <property type="project" value="TreeGrafter"/>
</dbReference>
<dbReference type="Pfam" id="PF12801">
    <property type="entry name" value="Fer4_5"/>
    <property type="match status" value="1"/>
</dbReference>
<feature type="transmembrane region" description="Helical" evidence="8">
    <location>
        <begin position="199"/>
        <end position="221"/>
    </location>
</feature>
<keyword evidence="3" id="KW-0479">Metal-binding</keyword>
<dbReference type="Pfam" id="PF11614">
    <property type="entry name" value="FixG_C"/>
    <property type="match status" value="1"/>
</dbReference>
<keyword evidence="5" id="KW-0408">Iron</keyword>
<evidence type="ECO:0000256" key="3">
    <source>
        <dbReference type="ARBA" id="ARBA00022723"/>
    </source>
</evidence>
<dbReference type="GO" id="GO:0051539">
    <property type="term" value="F:4 iron, 4 sulfur cluster binding"/>
    <property type="evidence" value="ECO:0007669"/>
    <property type="project" value="UniProtKB-KW"/>
</dbReference>
<dbReference type="InterPro" id="IPR017900">
    <property type="entry name" value="4Fe4S_Fe_S_CS"/>
</dbReference>
<evidence type="ECO:0000256" key="2">
    <source>
        <dbReference type="ARBA" id="ARBA00022485"/>
    </source>
</evidence>
<feature type="domain" description="4Fe-4S ferredoxin-type" evidence="9">
    <location>
        <begin position="274"/>
        <end position="302"/>
    </location>
</feature>
<dbReference type="PROSITE" id="PS51379">
    <property type="entry name" value="4FE4S_FER_2"/>
    <property type="match status" value="1"/>
</dbReference>
<keyword evidence="8" id="KW-1133">Transmembrane helix</keyword>
<evidence type="ECO:0000313" key="10">
    <source>
        <dbReference type="EMBL" id="TCO97993.1"/>
    </source>
</evidence>
<name>A0A4R2M1Y2_RUBGE</name>
<keyword evidence="1" id="KW-0813">Transport</keyword>
<dbReference type="Gene3D" id="2.60.40.10">
    <property type="entry name" value="Immunoglobulins"/>
    <property type="match status" value="1"/>
</dbReference>
<dbReference type="Pfam" id="PF13746">
    <property type="entry name" value="Fer4_18"/>
    <property type="match status" value="1"/>
</dbReference>
<evidence type="ECO:0000256" key="7">
    <source>
        <dbReference type="SAM" id="MobiDB-lite"/>
    </source>
</evidence>
<accession>A0A4R2M1Y2</accession>
<reference evidence="10 11" key="1">
    <citation type="submission" date="2019-03" db="EMBL/GenBank/DDBJ databases">
        <title>Genomic Encyclopedia of Type Strains, Phase IV (KMG-IV): sequencing the most valuable type-strain genomes for metagenomic binning, comparative biology and taxonomic classification.</title>
        <authorList>
            <person name="Goeker M."/>
        </authorList>
    </citation>
    <scope>NUCLEOTIDE SEQUENCE [LARGE SCALE GENOMIC DNA]</scope>
    <source>
        <strain evidence="10 11">DSM 1709</strain>
    </source>
</reference>
<feature type="transmembrane region" description="Helical" evidence="8">
    <location>
        <begin position="176"/>
        <end position="193"/>
    </location>
</feature>
<protein>
    <submittedName>
        <fullName evidence="10">Cytochrome c oxidase accessory protein FixG</fullName>
    </submittedName>
</protein>
<dbReference type="PANTHER" id="PTHR30176">
    <property type="entry name" value="FERREDOXIN-TYPE PROTEIN NAPH"/>
    <property type="match status" value="1"/>
</dbReference>
<feature type="transmembrane region" description="Helical" evidence="8">
    <location>
        <begin position="357"/>
        <end position="377"/>
    </location>
</feature>
<dbReference type="Proteomes" id="UP000295106">
    <property type="component" value="Unassembled WGS sequence"/>
</dbReference>
<keyword evidence="2" id="KW-0004">4Fe-4S</keyword>
<dbReference type="PANTHER" id="PTHR30176:SF3">
    <property type="entry name" value="FERREDOXIN-TYPE PROTEIN NAPH"/>
    <property type="match status" value="1"/>
</dbReference>
<feature type="region of interest" description="Disordered" evidence="7">
    <location>
        <begin position="1"/>
        <end position="26"/>
    </location>
</feature>
<organism evidence="10 11">
    <name type="scientific">Rubrivivax gelatinosus</name>
    <name type="common">Rhodocyclus gelatinosus</name>
    <name type="synonym">Rhodopseudomonas gelatinosa</name>
    <dbReference type="NCBI Taxonomy" id="28068"/>
    <lineage>
        <taxon>Bacteria</taxon>
        <taxon>Pseudomonadati</taxon>
        <taxon>Pseudomonadota</taxon>
        <taxon>Betaproteobacteria</taxon>
        <taxon>Burkholderiales</taxon>
        <taxon>Sphaerotilaceae</taxon>
        <taxon>Rubrivivax</taxon>
    </lineage>
</organism>
<evidence type="ECO:0000259" key="9">
    <source>
        <dbReference type="PROSITE" id="PS51379"/>
    </source>
</evidence>
<evidence type="ECO:0000256" key="1">
    <source>
        <dbReference type="ARBA" id="ARBA00022448"/>
    </source>
</evidence>
<dbReference type="PROSITE" id="PS00198">
    <property type="entry name" value="4FE4S_FER_1"/>
    <property type="match status" value="1"/>
</dbReference>
<dbReference type="GO" id="GO:0046872">
    <property type="term" value="F:metal ion binding"/>
    <property type="evidence" value="ECO:0007669"/>
    <property type="project" value="UniProtKB-KW"/>
</dbReference>
<keyword evidence="4" id="KW-0249">Electron transport</keyword>
<sequence>MGQNQSMADTPAPIQAGGDAPAASPRPAAGAATVSLYQKSRKIYARAVSGRFATWRWALVWLTQVVFYGLPWLQWNERQAVLFDLAARRFYVFGLVLYPQDLIYLSALLMISAYALFLFTAVAGRLWCGYACPQTVYTEIFMWFEKITEGDRTQRMKLDAGPWSAARLGRKAAKQVLWVGFALWTGVTFAGYFTPMGELLGAIASTSLGPWQTFWVLFYGFATWGNAGYMREQVCKYMCPYARFQSAMFDKDTLIISYDPERGEPRGRRSKKADPKQAGLGSCVDCGVCVQVCPTGIDIRNGLQYECIGCAACIDACDDIMDKMRYPRGLIRYATQNGMAQHHDSAQMWRRVLRPRVLVYTAILFIILGAFATSIALRHPFRVDVVRDRASLARIVDEGAIENVYRLQIMNNAEQTERYRVAVEGLPGITIERAETVDLGPAEARWVTLNVQLPFEAAQQAGAGVHPIRFRIERLPAAAAESAIEIDEKSTFVVPR</sequence>
<keyword evidence="8" id="KW-0472">Membrane</keyword>
<evidence type="ECO:0000313" key="11">
    <source>
        <dbReference type="Proteomes" id="UP000295106"/>
    </source>
</evidence>
<keyword evidence="6" id="KW-0411">Iron-sulfur</keyword>
<dbReference type="Gene3D" id="1.10.1060.10">
    <property type="entry name" value="Alpha-helical ferredoxin"/>
    <property type="match status" value="1"/>
</dbReference>
<keyword evidence="8" id="KW-0812">Transmembrane</keyword>
<evidence type="ECO:0000256" key="6">
    <source>
        <dbReference type="ARBA" id="ARBA00023014"/>
    </source>
</evidence>
<proteinExistence type="predicted"/>
<evidence type="ECO:0000256" key="5">
    <source>
        <dbReference type="ARBA" id="ARBA00023004"/>
    </source>
</evidence>
<dbReference type="InterPro" id="IPR051684">
    <property type="entry name" value="Electron_Trans/Redox"/>
</dbReference>
<gene>
    <name evidence="10" type="ORF">EV684_11922</name>
</gene>
<evidence type="ECO:0000256" key="4">
    <source>
        <dbReference type="ARBA" id="ARBA00022982"/>
    </source>
</evidence>
<dbReference type="SUPFAM" id="SSF54862">
    <property type="entry name" value="4Fe-4S ferredoxins"/>
    <property type="match status" value="1"/>
</dbReference>
<dbReference type="AlphaFoldDB" id="A0A4R2M1Y2"/>
<dbReference type="InterPro" id="IPR009051">
    <property type="entry name" value="Helical_ferredxn"/>
</dbReference>
<feature type="transmembrane region" description="Helical" evidence="8">
    <location>
        <begin position="102"/>
        <end position="123"/>
    </location>
</feature>
<dbReference type="InterPro" id="IPR032879">
    <property type="entry name" value="FixG_C"/>
</dbReference>
<dbReference type="InterPro" id="IPR017896">
    <property type="entry name" value="4Fe4S_Fe-S-bd"/>
</dbReference>
<dbReference type="NCBIfam" id="TIGR02745">
    <property type="entry name" value="ccoG_rdxA_fixG"/>
    <property type="match status" value="1"/>
</dbReference>
<dbReference type="InterPro" id="IPR013783">
    <property type="entry name" value="Ig-like_fold"/>
</dbReference>
<dbReference type="InterPro" id="IPR014116">
    <property type="entry name" value="Cyt_c_oxidase_cbb3_FixG"/>
</dbReference>